<proteinExistence type="predicted"/>
<sequence length="204" mass="23714">VQKANQESWKSKRCKFDNSKSDVPSGRRTFLTAGMCNTSLDTTISIGSECDSATVDNFISSTEDIQCEEMFTTIDGHTLIRTKAVSSPEERIREVFVEEFSERNLKQRIVHDVFGNPNRQRDFRMDYEQLCRKFTGTILIIASHGNHIHIVHDCTYSNNSCRCSFYKSLDRSINRRNSRRVVPSWKITTQHWINIAVYFEKDTR</sequence>
<dbReference type="EMBL" id="HM469391">
    <property type="protein sequence ID" value="ADQ55747.1"/>
    <property type="molecule type" value="Genomic_DNA"/>
</dbReference>
<feature type="non-terminal residue" evidence="1">
    <location>
        <position position="1"/>
    </location>
</feature>
<dbReference type="AlphaFoldDB" id="E5FGC4"/>
<protein>
    <submittedName>
        <fullName evidence="1">Nonstructural-like protein</fullName>
    </submittedName>
</protein>
<name>E5FGC4_DROPE</name>
<organism evidence="1">
    <name type="scientific">Drosophila persimilis</name>
    <name type="common">Fruit fly</name>
    <dbReference type="NCBI Taxonomy" id="7234"/>
    <lineage>
        <taxon>Eukaryota</taxon>
        <taxon>Metazoa</taxon>
        <taxon>Ecdysozoa</taxon>
        <taxon>Arthropoda</taxon>
        <taxon>Hexapoda</taxon>
        <taxon>Insecta</taxon>
        <taxon>Pterygota</taxon>
        <taxon>Neoptera</taxon>
        <taxon>Endopterygota</taxon>
        <taxon>Diptera</taxon>
        <taxon>Brachycera</taxon>
        <taxon>Muscomorpha</taxon>
        <taxon>Ephydroidea</taxon>
        <taxon>Drosophilidae</taxon>
        <taxon>Drosophila</taxon>
        <taxon>Sophophora</taxon>
    </lineage>
</organism>
<accession>E5FGC4</accession>
<reference evidence="1" key="1">
    <citation type="journal article" date="2011" name="J. Virol.">
        <title>Widespread endogenization of densoviruses and parvoviruses in animal and human genomes.</title>
        <authorList>
            <person name="Liu H."/>
            <person name="Fu Y."/>
            <person name="Xie J."/>
            <person name="Cheng J."/>
            <person name="Ghabrial S.A."/>
            <person name="Li G."/>
            <person name="Peng Y."/>
            <person name="Yi X."/>
            <person name="Jiang D."/>
        </authorList>
    </citation>
    <scope>NUCLEOTIDE SEQUENCE</scope>
</reference>
<evidence type="ECO:0000313" key="1">
    <source>
        <dbReference type="EMBL" id="ADQ55747.1"/>
    </source>
</evidence>